<proteinExistence type="predicted"/>
<dbReference type="InterPro" id="IPR007356">
    <property type="entry name" value="tRNA_m1G_MeTrfase_euk"/>
</dbReference>
<evidence type="ECO:0000256" key="7">
    <source>
        <dbReference type="ARBA" id="ARBA00032166"/>
    </source>
</evidence>
<reference evidence="12" key="2">
    <citation type="submission" date="2013-07" db="EMBL/GenBank/DDBJ databases">
        <authorList>
            <consortium name="The Broad Institute Genome Sequencing Platform"/>
            <person name="Cuomo C."/>
            <person name="Litvintseva A."/>
            <person name="Chen Y."/>
            <person name="Heitman J."/>
            <person name="Sun S."/>
            <person name="Springer D."/>
            <person name="Dromer F."/>
            <person name="Young S.K."/>
            <person name="Zeng Q."/>
            <person name="Gargeya S."/>
            <person name="Fitzgerald M."/>
            <person name="Abouelleil A."/>
            <person name="Alvarado L."/>
            <person name="Berlin A.M."/>
            <person name="Chapman S.B."/>
            <person name="Dewar J."/>
            <person name="Goldberg J."/>
            <person name="Griggs A."/>
            <person name="Gujja S."/>
            <person name="Hansen M."/>
            <person name="Howarth C."/>
            <person name="Imamovic A."/>
            <person name="Larimer J."/>
            <person name="McCowan C."/>
            <person name="Murphy C."/>
            <person name="Pearson M."/>
            <person name="Priest M."/>
            <person name="Roberts A."/>
            <person name="Saif S."/>
            <person name="Shea T."/>
            <person name="Sykes S."/>
            <person name="Wortman J."/>
            <person name="Nusbaum C."/>
            <person name="Birren B."/>
        </authorList>
    </citation>
    <scope>NUCLEOTIDE SEQUENCE</scope>
    <source>
        <strain evidence="12">CBS 10118</strain>
    </source>
</reference>
<reference evidence="12" key="4">
    <citation type="submission" date="2024-02" db="EMBL/GenBank/DDBJ databases">
        <title>Comparative genomics of Cryptococcus and Kwoniella reveals pathogenesis evolution and contrasting modes of karyotype evolution via chromosome fusion or intercentromeric recombination.</title>
        <authorList>
            <person name="Coelho M.A."/>
            <person name="David-Palma M."/>
            <person name="Shea T."/>
            <person name="Bowers K."/>
            <person name="McGinley-Smith S."/>
            <person name="Mohammad A.W."/>
            <person name="Gnirke A."/>
            <person name="Yurkov A.M."/>
            <person name="Nowrousian M."/>
            <person name="Sun S."/>
            <person name="Cuomo C.A."/>
            <person name="Heitman J."/>
        </authorList>
    </citation>
    <scope>NUCLEOTIDE SEQUENCE</scope>
    <source>
        <strain evidence="12">CBS 10118</strain>
    </source>
</reference>
<evidence type="ECO:0000256" key="5">
    <source>
        <dbReference type="ARBA" id="ARBA00022691"/>
    </source>
</evidence>
<dbReference type="VEuPathDB" id="FungiDB:I302_01016"/>
<evidence type="ECO:0000256" key="3">
    <source>
        <dbReference type="ARBA" id="ARBA00022603"/>
    </source>
</evidence>
<dbReference type="EMBL" id="KI894018">
    <property type="protein sequence ID" value="OCF29509.1"/>
    <property type="molecule type" value="Genomic_DNA"/>
</dbReference>
<evidence type="ECO:0000256" key="8">
    <source>
        <dbReference type="ARBA" id="ARBA00048434"/>
    </source>
</evidence>
<dbReference type="AlphaFoldDB" id="A0A1B9GET8"/>
<organism evidence="11">
    <name type="scientific">Kwoniella bestiolae CBS 10118</name>
    <dbReference type="NCBI Taxonomy" id="1296100"/>
    <lineage>
        <taxon>Eukaryota</taxon>
        <taxon>Fungi</taxon>
        <taxon>Dikarya</taxon>
        <taxon>Basidiomycota</taxon>
        <taxon>Agaricomycotina</taxon>
        <taxon>Tremellomycetes</taxon>
        <taxon>Tremellales</taxon>
        <taxon>Cryptococcaceae</taxon>
        <taxon>Kwoniella</taxon>
    </lineage>
</organism>
<dbReference type="EC" id="2.1.1.221" evidence="1"/>
<feature type="compositionally biased region" description="Polar residues" evidence="9">
    <location>
        <begin position="220"/>
        <end position="243"/>
    </location>
</feature>
<accession>A0A1B9GET8</accession>
<evidence type="ECO:0000313" key="12">
    <source>
        <dbReference type="EMBL" id="WVW80344.1"/>
    </source>
</evidence>
<feature type="compositionally biased region" description="Basic and acidic residues" evidence="9">
    <location>
        <begin position="58"/>
        <end position="71"/>
    </location>
</feature>
<dbReference type="PANTHER" id="PTHR13563">
    <property type="entry name" value="TRNA (GUANINE-9-) METHYLTRANSFERASE"/>
    <property type="match status" value="1"/>
</dbReference>
<keyword evidence="3" id="KW-0489">Methyltransferase</keyword>
<dbReference type="GeneID" id="30205415"/>
<name>A0A1B9GET8_9TREE</name>
<dbReference type="PROSITE" id="PS51675">
    <property type="entry name" value="SAM_MT_TRM10"/>
    <property type="match status" value="1"/>
</dbReference>
<feature type="compositionally biased region" description="Acidic residues" evidence="9">
    <location>
        <begin position="393"/>
        <end position="404"/>
    </location>
</feature>
<evidence type="ECO:0000256" key="9">
    <source>
        <dbReference type="SAM" id="MobiDB-lite"/>
    </source>
</evidence>
<dbReference type="PANTHER" id="PTHR13563:SF13">
    <property type="entry name" value="TRNA METHYLTRANSFERASE 10 HOMOLOG A"/>
    <property type="match status" value="1"/>
</dbReference>
<evidence type="ECO:0000313" key="11">
    <source>
        <dbReference type="EMBL" id="OCF29509.1"/>
    </source>
</evidence>
<dbReference type="InterPro" id="IPR028564">
    <property type="entry name" value="MT_TRM10-typ"/>
</dbReference>
<dbReference type="CDD" id="cd18089">
    <property type="entry name" value="SPOUT_Trm10-like"/>
    <property type="match status" value="1"/>
</dbReference>
<feature type="compositionally biased region" description="Basic residues" evidence="9">
    <location>
        <begin position="354"/>
        <end position="363"/>
    </location>
</feature>
<dbReference type="RefSeq" id="XP_019050579.1">
    <property type="nucleotide sequence ID" value="XM_019187701.1"/>
</dbReference>
<dbReference type="GO" id="GO:0000049">
    <property type="term" value="F:tRNA binding"/>
    <property type="evidence" value="ECO:0007669"/>
    <property type="project" value="TreeGrafter"/>
</dbReference>
<dbReference type="GO" id="GO:0005634">
    <property type="term" value="C:nucleus"/>
    <property type="evidence" value="ECO:0007669"/>
    <property type="project" value="TreeGrafter"/>
</dbReference>
<feature type="region of interest" description="Disordered" evidence="9">
    <location>
        <begin position="207"/>
        <end position="253"/>
    </location>
</feature>
<dbReference type="OrthoDB" id="278300at2759"/>
<dbReference type="Proteomes" id="UP000092730">
    <property type="component" value="Chromosome 1"/>
</dbReference>
<gene>
    <name evidence="11" type="ORF">I302_01016</name>
    <name evidence="12" type="ORF">I302_102324</name>
</gene>
<evidence type="ECO:0000256" key="2">
    <source>
        <dbReference type="ARBA" id="ARBA00020451"/>
    </source>
</evidence>
<dbReference type="GO" id="GO:0002939">
    <property type="term" value="P:tRNA N1-guanine methylation"/>
    <property type="evidence" value="ECO:0007669"/>
    <property type="project" value="TreeGrafter"/>
</dbReference>
<comment type="catalytic activity">
    <reaction evidence="8">
        <text>guanosine(9) in tRNA + S-adenosyl-L-methionine = N(1)-methylguanosine(9) in tRNA + S-adenosyl-L-homocysteine + H(+)</text>
        <dbReference type="Rhea" id="RHEA:43156"/>
        <dbReference type="Rhea" id="RHEA-COMP:10367"/>
        <dbReference type="Rhea" id="RHEA-COMP:10368"/>
        <dbReference type="ChEBI" id="CHEBI:15378"/>
        <dbReference type="ChEBI" id="CHEBI:57856"/>
        <dbReference type="ChEBI" id="CHEBI:59789"/>
        <dbReference type="ChEBI" id="CHEBI:73542"/>
        <dbReference type="ChEBI" id="CHEBI:74269"/>
        <dbReference type="EC" id="2.1.1.221"/>
    </reaction>
</comment>
<feature type="domain" description="SAM-dependent MTase TRM10-type" evidence="10">
    <location>
        <begin position="102"/>
        <end position="355"/>
    </location>
</feature>
<evidence type="ECO:0000259" key="10">
    <source>
        <dbReference type="PROSITE" id="PS51675"/>
    </source>
</evidence>
<feature type="region of interest" description="Disordered" evidence="9">
    <location>
        <begin position="354"/>
        <end position="404"/>
    </location>
</feature>
<feature type="compositionally biased region" description="Basic and acidic residues" evidence="9">
    <location>
        <begin position="207"/>
        <end position="219"/>
    </location>
</feature>
<dbReference type="EMBL" id="CP144541">
    <property type="protein sequence ID" value="WVW80344.1"/>
    <property type="molecule type" value="Genomic_DNA"/>
</dbReference>
<reference evidence="11" key="3">
    <citation type="submission" date="2014-01" db="EMBL/GenBank/DDBJ databases">
        <title>Evolution of pathogenesis and genome organization in the Tremellales.</title>
        <authorList>
            <person name="Cuomo C."/>
            <person name="Litvintseva A."/>
            <person name="Heitman J."/>
            <person name="Chen Y."/>
            <person name="Sun S."/>
            <person name="Springer D."/>
            <person name="Dromer F."/>
            <person name="Young S."/>
            <person name="Zeng Q."/>
            <person name="Chapman S."/>
            <person name="Gujja S."/>
            <person name="Saif S."/>
            <person name="Birren B."/>
        </authorList>
    </citation>
    <scope>NUCLEOTIDE SEQUENCE</scope>
    <source>
        <strain evidence="11">CBS 10118</strain>
    </source>
</reference>
<dbReference type="KEGG" id="kbi:30205415"/>
<dbReference type="InterPro" id="IPR038459">
    <property type="entry name" value="MT_TRM10-typ_sf"/>
</dbReference>
<protein>
    <recommendedName>
        <fullName evidence="2">tRNA (guanine(9)-N1)-methyltransferase</fullName>
        <ecNumber evidence="1">2.1.1.221</ecNumber>
    </recommendedName>
    <alternativeName>
        <fullName evidence="7">tRNA methyltransferase 10</fullName>
    </alternativeName>
    <alternativeName>
        <fullName evidence="6">tRNA(m1G9)-methyltransferase</fullName>
    </alternativeName>
</protein>
<feature type="region of interest" description="Disordered" evidence="9">
    <location>
        <begin position="1"/>
        <end position="72"/>
    </location>
</feature>
<sequence>MDEELMMNASASTSINDEVEAGPSTSTSTSERPEGMSKNAQKKAAKQAKMLAMKPLKRAAEKARRKERAAELTKGYAEGTLSERDKEIYEKRKRLERERKAEKRRFGNGLLDDGSVQVWGGGVVLDLGFDELMNEQEINSMSSQIGFCYSTNRIAPGPFRSIIHTSFSPAASPRLWAKMVDRGWDRWSRSCWWGQDVGVLNEVLKSHPSEGTEEQKRNDQVISEQISQNQDQDTDDSLQTHLTGPTLPPGMEKGNHTLIYLSADAEEELETLDENHIYVIGGIVDRNRYKGLCQSKAEKLGIKTARLPIGKFIENLPTRKVLTVNQVFDILLQYIAQNDWQKAFESVIPQRKFHESKKAKHQHNAGGDEDDKVVAQSNGEDNDEVQGGIAEEVILDNEESTMNQ</sequence>
<evidence type="ECO:0000313" key="13">
    <source>
        <dbReference type="Proteomes" id="UP000092730"/>
    </source>
</evidence>
<keyword evidence="4" id="KW-0808">Transferase</keyword>
<keyword evidence="13" id="KW-1185">Reference proteome</keyword>
<evidence type="ECO:0000256" key="4">
    <source>
        <dbReference type="ARBA" id="ARBA00022679"/>
    </source>
</evidence>
<dbReference type="GO" id="GO:0052905">
    <property type="term" value="F:tRNA (guanosine(9)-N1)-methyltransferase activity"/>
    <property type="evidence" value="ECO:0007669"/>
    <property type="project" value="UniProtKB-EC"/>
</dbReference>
<evidence type="ECO:0000256" key="1">
    <source>
        <dbReference type="ARBA" id="ARBA00012797"/>
    </source>
</evidence>
<keyword evidence="5" id="KW-0949">S-adenosyl-L-methionine</keyword>
<evidence type="ECO:0000256" key="6">
    <source>
        <dbReference type="ARBA" id="ARBA00031792"/>
    </source>
</evidence>
<dbReference type="Gene3D" id="3.40.1280.30">
    <property type="match status" value="1"/>
</dbReference>
<reference evidence="11" key="1">
    <citation type="submission" date="2013-07" db="EMBL/GenBank/DDBJ databases">
        <title>The Genome Sequence of Cryptococcus bestiolae CBS10118.</title>
        <authorList>
            <consortium name="The Broad Institute Genome Sequencing Platform"/>
            <person name="Cuomo C."/>
            <person name="Litvintseva A."/>
            <person name="Chen Y."/>
            <person name="Heitman J."/>
            <person name="Sun S."/>
            <person name="Springer D."/>
            <person name="Dromer F."/>
            <person name="Young S.K."/>
            <person name="Zeng Q."/>
            <person name="Gargeya S."/>
            <person name="Fitzgerald M."/>
            <person name="Abouelleil A."/>
            <person name="Alvarado L."/>
            <person name="Berlin A.M."/>
            <person name="Chapman S.B."/>
            <person name="Dewar J."/>
            <person name="Goldberg J."/>
            <person name="Griggs A."/>
            <person name="Gujja S."/>
            <person name="Hansen M."/>
            <person name="Howarth C."/>
            <person name="Imamovic A."/>
            <person name="Larimer J."/>
            <person name="McCowan C."/>
            <person name="Murphy C."/>
            <person name="Pearson M."/>
            <person name="Priest M."/>
            <person name="Roberts A."/>
            <person name="Saif S."/>
            <person name="Shea T."/>
            <person name="Sykes S."/>
            <person name="Wortman J."/>
            <person name="Nusbaum C."/>
            <person name="Birren B."/>
        </authorList>
    </citation>
    <scope>NUCLEOTIDE SEQUENCE [LARGE SCALE GENOMIC DNA]</scope>
    <source>
        <strain evidence="11">CBS 10118</strain>
    </source>
</reference>
<dbReference type="STRING" id="1296100.A0A1B9GET8"/>